<evidence type="ECO:0000256" key="1">
    <source>
        <dbReference type="SAM" id="MobiDB-lite"/>
    </source>
</evidence>
<protein>
    <submittedName>
        <fullName evidence="2">Uncharacterized protein</fullName>
    </submittedName>
</protein>
<feature type="region of interest" description="Disordered" evidence="1">
    <location>
        <begin position="14"/>
        <end position="34"/>
    </location>
</feature>
<dbReference type="EMBL" id="JANPWB010000008">
    <property type="protein sequence ID" value="KAJ1163565.1"/>
    <property type="molecule type" value="Genomic_DNA"/>
</dbReference>
<reference evidence="2" key="1">
    <citation type="journal article" date="2022" name="bioRxiv">
        <title>Sequencing and chromosome-scale assembly of the giantPleurodeles waltlgenome.</title>
        <authorList>
            <person name="Brown T."/>
            <person name="Elewa A."/>
            <person name="Iarovenko S."/>
            <person name="Subramanian E."/>
            <person name="Araus A.J."/>
            <person name="Petzold A."/>
            <person name="Susuki M."/>
            <person name="Suzuki K.-i.T."/>
            <person name="Hayashi T."/>
            <person name="Toyoda A."/>
            <person name="Oliveira C."/>
            <person name="Osipova E."/>
            <person name="Leigh N.D."/>
            <person name="Simon A."/>
            <person name="Yun M.H."/>
        </authorList>
    </citation>
    <scope>NUCLEOTIDE SEQUENCE</scope>
    <source>
        <strain evidence="2">20211129_DDA</strain>
        <tissue evidence="2">Liver</tissue>
    </source>
</reference>
<accession>A0AAV7SHL5</accession>
<evidence type="ECO:0000313" key="3">
    <source>
        <dbReference type="Proteomes" id="UP001066276"/>
    </source>
</evidence>
<organism evidence="2 3">
    <name type="scientific">Pleurodeles waltl</name>
    <name type="common">Iberian ribbed newt</name>
    <dbReference type="NCBI Taxonomy" id="8319"/>
    <lineage>
        <taxon>Eukaryota</taxon>
        <taxon>Metazoa</taxon>
        <taxon>Chordata</taxon>
        <taxon>Craniata</taxon>
        <taxon>Vertebrata</taxon>
        <taxon>Euteleostomi</taxon>
        <taxon>Amphibia</taxon>
        <taxon>Batrachia</taxon>
        <taxon>Caudata</taxon>
        <taxon>Salamandroidea</taxon>
        <taxon>Salamandridae</taxon>
        <taxon>Pleurodelinae</taxon>
        <taxon>Pleurodeles</taxon>
    </lineage>
</organism>
<feature type="compositionally biased region" description="Basic and acidic residues" evidence="1">
    <location>
        <begin position="21"/>
        <end position="32"/>
    </location>
</feature>
<sequence>MLVAYAEVGAPEAQQCAHPSWRSERGASDRRKGNVHTPACWAVCVATRSVRASQAVRGTSRGPKSTADSPPHLDGPHSLLPIQSCRITGSSLRGGLSRRASSVRGGGRPGLSSTLIPHAKQSACLS</sequence>
<comment type="caution">
    <text evidence="2">The sequence shown here is derived from an EMBL/GenBank/DDBJ whole genome shotgun (WGS) entry which is preliminary data.</text>
</comment>
<evidence type="ECO:0000313" key="2">
    <source>
        <dbReference type="EMBL" id="KAJ1163565.1"/>
    </source>
</evidence>
<proteinExistence type="predicted"/>
<dbReference type="AlphaFoldDB" id="A0AAV7SHL5"/>
<name>A0AAV7SHL5_PLEWA</name>
<feature type="region of interest" description="Disordered" evidence="1">
    <location>
        <begin position="52"/>
        <end position="115"/>
    </location>
</feature>
<keyword evidence="3" id="KW-1185">Reference proteome</keyword>
<feature type="compositionally biased region" description="Low complexity" evidence="1">
    <location>
        <begin position="89"/>
        <end position="103"/>
    </location>
</feature>
<gene>
    <name evidence="2" type="ORF">NDU88_004023</name>
</gene>
<dbReference type="Proteomes" id="UP001066276">
    <property type="component" value="Chromosome 4_2"/>
</dbReference>